<evidence type="ECO:0000256" key="1">
    <source>
        <dbReference type="ARBA" id="ARBA00001946"/>
    </source>
</evidence>
<keyword evidence="2" id="KW-0378">Hydrolase</keyword>
<dbReference type="EMBL" id="BAAATJ010000026">
    <property type="protein sequence ID" value="GAA2411698.1"/>
    <property type="molecule type" value="Genomic_DNA"/>
</dbReference>
<feature type="domain" description="Nudix hydrolase" evidence="3">
    <location>
        <begin position="16"/>
        <end position="140"/>
    </location>
</feature>
<evidence type="ECO:0000313" key="4">
    <source>
        <dbReference type="EMBL" id="GAA2411698.1"/>
    </source>
</evidence>
<dbReference type="PROSITE" id="PS00893">
    <property type="entry name" value="NUDIX_BOX"/>
    <property type="match status" value="1"/>
</dbReference>
<sequence length="147" mass="15669">MAHEDGTAPSPGRGGQRPLAVVAAAVVREGRLLVVSKRAAPDVFYLPGGKPGPGEGPLETLVRELDEELGVEPLEPRLLARVEAVAALEGVPLRLTVFGARFEGEPRPAAELADLRWITGRESGIRLSPALRDHVLPLLRRRGALPS</sequence>
<evidence type="ECO:0000313" key="5">
    <source>
        <dbReference type="Proteomes" id="UP001500058"/>
    </source>
</evidence>
<dbReference type="SUPFAM" id="SSF55811">
    <property type="entry name" value="Nudix"/>
    <property type="match status" value="1"/>
</dbReference>
<dbReference type="PANTHER" id="PTHR43046:SF14">
    <property type="entry name" value="MUTT_NUDIX FAMILY PROTEIN"/>
    <property type="match status" value="1"/>
</dbReference>
<dbReference type="Proteomes" id="UP001500058">
    <property type="component" value="Unassembled WGS sequence"/>
</dbReference>
<accession>A0ABP5VUP9</accession>
<name>A0ABP5VUP9_9ACTN</name>
<dbReference type="InterPro" id="IPR015797">
    <property type="entry name" value="NUDIX_hydrolase-like_dom_sf"/>
</dbReference>
<dbReference type="Gene3D" id="3.90.79.10">
    <property type="entry name" value="Nucleoside Triphosphate Pyrophosphohydrolase"/>
    <property type="match status" value="1"/>
</dbReference>
<dbReference type="Pfam" id="PF00293">
    <property type="entry name" value="NUDIX"/>
    <property type="match status" value="1"/>
</dbReference>
<protein>
    <submittedName>
        <fullName evidence="4">NUDIX domain-containing protein</fullName>
    </submittedName>
</protein>
<proteinExistence type="predicted"/>
<dbReference type="InterPro" id="IPR020084">
    <property type="entry name" value="NUDIX_hydrolase_CS"/>
</dbReference>
<reference evidence="5" key="1">
    <citation type="journal article" date="2019" name="Int. J. Syst. Evol. Microbiol.">
        <title>The Global Catalogue of Microorganisms (GCM) 10K type strain sequencing project: providing services to taxonomists for standard genome sequencing and annotation.</title>
        <authorList>
            <consortium name="The Broad Institute Genomics Platform"/>
            <consortium name="The Broad Institute Genome Sequencing Center for Infectious Disease"/>
            <person name="Wu L."/>
            <person name="Ma J."/>
        </authorList>
    </citation>
    <scope>NUCLEOTIDE SEQUENCE [LARGE SCALE GENOMIC DNA]</scope>
    <source>
        <strain evidence="5">JCM 6921</strain>
    </source>
</reference>
<gene>
    <name evidence="4" type="ORF">GCM10010420_45880</name>
</gene>
<evidence type="ECO:0000259" key="3">
    <source>
        <dbReference type="PROSITE" id="PS51462"/>
    </source>
</evidence>
<keyword evidence="5" id="KW-1185">Reference proteome</keyword>
<dbReference type="RefSeq" id="WP_344633000.1">
    <property type="nucleotide sequence ID" value="NZ_BAAATJ010000026.1"/>
</dbReference>
<dbReference type="PROSITE" id="PS51462">
    <property type="entry name" value="NUDIX"/>
    <property type="match status" value="1"/>
</dbReference>
<dbReference type="PANTHER" id="PTHR43046">
    <property type="entry name" value="GDP-MANNOSE MANNOSYL HYDROLASE"/>
    <property type="match status" value="1"/>
</dbReference>
<comment type="caution">
    <text evidence="4">The sequence shown here is derived from an EMBL/GenBank/DDBJ whole genome shotgun (WGS) entry which is preliminary data.</text>
</comment>
<organism evidence="4 5">
    <name type="scientific">Streptomyces glaucosporus</name>
    <dbReference type="NCBI Taxonomy" id="284044"/>
    <lineage>
        <taxon>Bacteria</taxon>
        <taxon>Bacillati</taxon>
        <taxon>Actinomycetota</taxon>
        <taxon>Actinomycetes</taxon>
        <taxon>Kitasatosporales</taxon>
        <taxon>Streptomycetaceae</taxon>
        <taxon>Streptomyces</taxon>
    </lineage>
</organism>
<evidence type="ECO:0000256" key="2">
    <source>
        <dbReference type="ARBA" id="ARBA00022801"/>
    </source>
</evidence>
<dbReference type="InterPro" id="IPR000086">
    <property type="entry name" value="NUDIX_hydrolase_dom"/>
</dbReference>
<comment type="cofactor">
    <cofactor evidence="1">
        <name>Mg(2+)</name>
        <dbReference type="ChEBI" id="CHEBI:18420"/>
    </cofactor>
</comment>